<evidence type="ECO:0000256" key="1">
    <source>
        <dbReference type="SAM" id="SignalP"/>
    </source>
</evidence>
<organism evidence="2">
    <name type="scientific">Emiliania huxleyi</name>
    <name type="common">Coccolithophore</name>
    <name type="synonym">Pontosphaera huxleyi</name>
    <dbReference type="NCBI Taxonomy" id="2903"/>
    <lineage>
        <taxon>Eukaryota</taxon>
        <taxon>Haptista</taxon>
        <taxon>Haptophyta</taxon>
        <taxon>Prymnesiophyceae</taxon>
        <taxon>Isochrysidales</taxon>
        <taxon>Noelaerhabdaceae</taxon>
        <taxon>Emiliania</taxon>
    </lineage>
</organism>
<feature type="chain" id="PRO_5030757005" evidence="1">
    <location>
        <begin position="17"/>
        <end position="530"/>
    </location>
</feature>
<dbReference type="EMBL" id="HBIR01045870">
    <property type="protein sequence ID" value="CAE0579851.1"/>
    <property type="molecule type" value="Transcribed_RNA"/>
</dbReference>
<gene>
    <name evidence="2" type="ORF">EHUX00137_LOCUS35816</name>
</gene>
<dbReference type="AlphaFoldDB" id="A0A7S3TDP1"/>
<keyword evidence="1" id="KW-0732">Signal</keyword>
<feature type="signal peptide" evidence="1">
    <location>
        <begin position="1"/>
        <end position="16"/>
    </location>
</feature>
<sequence>MQALFPVALLLSSAQTAPPAVADAASRCSMCIKKRLGYCSVLDRCEGFSMRACDRNPSEFIVPAPRGASGKMYVDLLASFSIHFFGSDCLALLAPRAPPPSPFIPPLPPSPPSAPRPCTDAPIFGIITGTKGHDGSYTCGSILSAAVHKTRRWSRAALCGERWLGRHSVKTLRTEWIIGEDREDDTEEQPKTMMDSFENMPRLPDNHHYRAPFPGINPTFTPPAGYADDLPAVDLCAATCGAAGVGRCAQDELKLTGQTNSTSAVSFRELCVQSADGLPWNGIGTGGWAGWLPPEAFVSVSAADRELCSTAVAAPPPHTRCANSSLYEGVNATRTKESMKLWEAAGCDGRRDWHYCCQINHTIPVGSFYVFDVWATSCRTWSACSRARAAMGATLLGSATLPVDAPGGTHTLALLPEWPVHGSTAPLSLIGAAMADLLPREFGGPGPDGAPPPTLTIALPPLPPPQPPLADEAEVPATARLLAEGTALARRARFGAVLLSSLALAFLARAGLRARRSSHRRASSMSIALV</sequence>
<evidence type="ECO:0000313" key="2">
    <source>
        <dbReference type="EMBL" id="CAE0579851.1"/>
    </source>
</evidence>
<accession>A0A7S3TDP1</accession>
<reference evidence="2" key="1">
    <citation type="submission" date="2021-01" db="EMBL/GenBank/DDBJ databases">
        <authorList>
            <person name="Corre E."/>
            <person name="Pelletier E."/>
            <person name="Niang G."/>
            <person name="Scheremetjew M."/>
            <person name="Finn R."/>
            <person name="Kale V."/>
            <person name="Holt S."/>
            <person name="Cochrane G."/>
            <person name="Meng A."/>
            <person name="Brown T."/>
            <person name="Cohen L."/>
        </authorList>
    </citation>
    <scope>NUCLEOTIDE SEQUENCE</scope>
    <source>
        <strain evidence="2">379</strain>
    </source>
</reference>
<proteinExistence type="predicted"/>
<name>A0A7S3TDP1_EMIHU</name>
<protein>
    <submittedName>
        <fullName evidence="2">Uncharacterized protein</fullName>
    </submittedName>
</protein>